<evidence type="ECO:0000313" key="1">
    <source>
        <dbReference type="EMBL" id="EEQ87846.2"/>
    </source>
</evidence>
<evidence type="ECO:0000313" key="2">
    <source>
        <dbReference type="Proteomes" id="UP000002039"/>
    </source>
</evidence>
<dbReference type="EMBL" id="EQ999975">
    <property type="protein sequence ID" value="EEQ87846.2"/>
    <property type="molecule type" value="Genomic_DNA"/>
</dbReference>
<proteinExistence type="predicted"/>
<gene>
    <name evidence="1" type="ORF">BDCG_02966</name>
</gene>
<keyword evidence="2" id="KW-1185">Reference proteome</keyword>
<organism evidence="1 2">
    <name type="scientific">Ajellomyces dermatitidis (strain ER-3 / ATCC MYA-2586)</name>
    <name type="common">Blastomyces dermatitidis</name>
    <dbReference type="NCBI Taxonomy" id="559297"/>
    <lineage>
        <taxon>Eukaryota</taxon>
        <taxon>Fungi</taxon>
        <taxon>Dikarya</taxon>
        <taxon>Ascomycota</taxon>
        <taxon>Pezizomycotina</taxon>
        <taxon>Eurotiomycetes</taxon>
        <taxon>Eurotiomycetidae</taxon>
        <taxon>Onygenales</taxon>
        <taxon>Ajellomycetaceae</taxon>
        <taxon>Blastomyces</taxon>
    </lineage>
</organism>
<protein>
    <submittedName>
        <fullName evidence="1">Uncharacterized protein</fullName>
    </submittedName>
</protein>
<name>A0ABM9YH46_AJEDR</name>
<reference evidence="2" key="1">
    <citation type="journal article" date="2015" name="PLoS Genet.">
        <title>The dynamic genome and transcriptome of the human fungal pathogen Blastomyces and close relative Emmonsia.</title>
        <authorList>
            <person name="Munoz J.F."/>
            <person name="Gauthier G.M."/>
            <person name="Desjardins C.A."/>
            <person name="Gallo J.E."/>
            <person name="Holder J."/>
            <person name="Sullivan T.D."/>
            <person name="Marty A.J."/>
            <person name="Carmen J.C."/>
            <person name="Chen Z."/>
            <person name="Ding L."/>
            <person name="Gujja S."/>
            <person name="Magrini V."/>
            <person name="Misas E."/>
            <person name="Mitreva M."/>
            <person name="Priest M."/>
            <person name="Saif S."/>
            <person name="Whiston E.A."/>
            <person name="Young S."/>
            <person name="Zeng Q."/>
            <person name="Goldman W.E."/>
            <person name="Mardis E.R."/>
            <person name="Taylor J.W."/>
            <person name="McEwen J.G."/>
            <person name="Clay O.K."/>
            <person name="Klein B.S."/>
            <person name="Cuomo C.A."/>
        </authorList>
    </citation>
    <scope>NUCLEOTIDE SEQUENCE [LARGE SCALE GENOMIC DNA]</scope>
    <source>
        <strain evidence="2">ER-3 / ATCC MYA-2586</strain>
    </source>
</reference>
<dbReference type="RefSeq" id="XP_045275092.1">
    <property type="nucleotide sequence ID" value="XM_045418555.1"/>
</dbReference>
<dbReference type="Proteomes" id="UP000002039">
    <property type="component" value="Unassembled WGS sequence"/>
</dbReference>
<sequence>METMTAAEIGVVVFKDEREEVGERETGWIQEVSDFLKVNGICRVAQREQAALIDMKHELESEEDLPIGWTRKK</sequence>
<dbReference type="GeneID" id="69025325"/>
<accession>A0ABM9YH46</accession>